<dbReference type="HOGENOM" id="CLU_558565_0_0_9"/>
<dbReference type="Pfam" id="PF03772">
    <property type="entry name" value="Competence"/>
    <property type="match status" value="1"/>
</dbReference>
<keyword evidence="5 6" id="KW-0472">Membrane</keyword>
<organism evidence="8 9">
    <name type="scientific">Alkaliphilus oremlandii (strain OhILAs)</name>
    <name type="common">Clostridium oremlandii (strain OhILAs)</name>
    <dbReference type="NCBI Taxonomy" id="350688"/>
    <lineage>
        <taxon>Bacteria</taxon>
        <taxon>Bacillati</taxon>
        <taxon>Bacillota</taxon>
        <taxon>Clostridia</taxon>
        <taxon>Peptostreptococcales</taxon>
        <taxon>Natronincolaceae</taxon>
        <taxon>Alkaliphilus</taxon>
    </lineage>
</organism>
<feature type="transmembrane region" description="Helical" evidence="6">
    <location>
        <begin position="408"/>
        <end position="433"/>
    </location>
</feature>
<feature type="transmembrane region" description="Helical" evidence="6">
    <location>
        <begin position="470"/>
        <end position="488"/>
    </location>
</feature>
<reference evidence="9" key="1">
    <citation type="submission" date="2007-10" db="EMBL/GenBank/DDBJ databases">
        <title>Complete genome of Alkaliphilus oremlandii OhILAs.</title>
        <authorList>
            <person name="Copeland A."/>
            <person name="Lucas S."/>
            <person name="Lapidus A."/>
            <person name="Barry K."/>
            <person name="Detter J.C."/>
            <person name="Glavina del Rio T."/>
            <person name="Hammon N."/>
            <person name="Israni S."/>
            <person name="Dalin E."/>
            <person name="Tice H."/>
            <person name="Pitluck S."/>
            <person name="Chain P."/>
            <person name="Malfatti S."/>
            <person name="Shin M."/>
            <person name="Vergez L."/>
            <person name="Schmutz J."/>
            <person name="Larimer F."/>
            <person name="Land M."/>
            <person name="Hauser L."/>
            <person name="Kyrpides N."/>
            <person name="Mikhailova N."/>
            <person name="Stolz J.F."/>
            <person name="Dawson A."/>
            <person name="Fisher E."/>
            <person name="Crable B."/>
            <person name="Perera E."/>
            <person name="Lisak J."/>
            <person name="Ranganathan M."/>
            <person name="Basu P."/>
            <person name="Richardson P."/>
        </authorList>
    </citation>
    <scope>NUCLEOTIDE SEQUENCE [LARGE SCALE GENOMIC DNA]</scope>
    <source>
        <strain evidence="9">OhILAs</strain>
    </source>
</reference>
<keyword evidence="4 6" id="KW-1133">Transmembrane helix</keyword>
<protein>
    <submittedName>
        <fullName evidence="8">ComEC/Rec2-related protein</fullName>
    </submittedName>
</protein>
<evidence type="ECO:0000259" key="7">
    <source>
        <dbReference type="Pfam" id="PF03772"/>
    </source>
</evidence>
<dbReference type="STRING" id="350688.Clos_1223"/>
<dbReference type="Proteomes" id="UP000000269">
    <property type="component" value="Chromosome"/>
</dbReference>
<feature type="transmembrane region" description="Helical" evidence="6">
    <location>
        <begin position="241"/>
        <end position="264"/>
    </location>
</feature>
<evidence type="ECO:0000256" key="1">
    <source>
        <dbReference type="ARBA" id="ARBA00004651"/>
    </source>
</evidence>
<accession>A8MFA0</accession>
<comment type="subcellular location">
    <subcellularLocation>
        <location evidence="1">Cell membrane</location>
        <topology evidence="1">Multi-pass membrane protein</topology>
    </subcellularLocation>
</comment>
<dbReference type="eggNOG" id="COG0658">
    <property type="taxonomic scope" value="Bacteria"/>
</dbReference>
<dbReference type="InterPro" id="IPR004477">
    <property type="entry name" value="ComEC_N"/>
</dbReference>
<name>A8MFA0_ALKOO</name>
<dbReference type="PANTHER" id="PTHR30619">
    <property type="entry name" value="DNA INTERNALIZATION/COMPETENCE PROTEIN COMEC/REC2"/>
    <property type="match status" value="1"/>
</dbReference>
<feature type="transmembrane region" description="Helical" evidence="6">
    <location>
        <begin position="322"/>
        <end position="339"/>
    </location>
</feature>
<feature type="transmembrane region" description="Helical" evidence="6">
    <location>
        <begin position="445"/>
        <end position="464"/>
    </location>
</feature>
<feature type="transmembrane region" description="Helical" evidence="6">
    <location>
        <begin position="345"/>
        <end position="362"/>
    </location>
</feature>
<evidence type="ECO:0000313" key="8">
    <source>
        <dbReference type="EMBL" id="ABW18769.1"/>
    </source>
</evidence>
<evidence type="ECO:0000256" key="2">
    <source>
        <dbReference type="ARBA" id="ARBA00022475"/>
    </source>
</evidence>
<dbReference type="PANTHER" id="PTHR30619:SF1">
    <property type="entry name" value="RECOMBINATION PROTEIN 2"/>
    <property type="match status" value="1"/>
</dbReference>
<dbReference type="InterPro" id="IPR052159">
    <property type="entry name" value="Competence_DNA_uptake"/>
</dbReference>
<keyword evidence="3 6" id="KW-0812">Transmembrane</keyword>
<dbReference type="EMBL" id="CP000853">
    <property type="protein sequence ID" value="ABW18769.1"/>
    <property type="molecule type" value="Genomic_DNA"/>
</dbReference>
<gene>
    <name evidence="8" type="ordered locus">Clos_1223</name>
</gene>
<evidence type="ECO:0000256" key="5">
    <source>
        <dbReference type="ARBA" id="ARBA00023136"/>
    </source>
</evidence>
<dbReference type="NCBIfam" id="TIGR00360">
    <property type="entry name" value="ComEC_N-term"/>
    <property type="match status" value="1"/>
</dbReference>
<evidence type="ECO:0000256" key="6">
    <source>
        <dbReference type="SAM" id="Phobius"/>
    </source>
</evidence>
<proteinExistence type="predicted"/>
<keyword evidence="9" id="KW-1185">Reference proteome</keyword>
<feature type="transmembrane region" description="Helical" evidence="6">
    <location>
        <begin position="48"/>
        <end position="66"/>
    </location>
</feature>
<feature type="domain" description="ComEC/Rec2-related protein" evidence="7">
    <location>
        <begin position="226"/>
        <end position="486"/>
    </location>
</feature>
<dbReference type="OrthoDB" id="9761531at2"/>
<dbReference type="GO" id="GO:0005886">
    <property type="term" value="C:plasma membrane"/>
    <property type="evidence" value="ECO:0007669"/>
    <property type="project" value="UniProtKB-SubCell"/>
</dbReference>
<sequence>MKKPFISLFIAILSGISFAYFSEAYISIKIVLLMILFSLGMMVLHEKASVVMTLLTVAVLGAHLYGQGIGVDPLFEQINDFMDVKGKVIKEATFRKGYMEYEIEILSMVNGERNQVPSREKAQLRIYGAGGESVFSIDSILSIENAKITRLFVQRSKAERNDYHLYLKSKGMEYIVEATPKNISMNKDAKGDFLGIKSMSYGMKIYVEDFLDSTLDFENSDVLKSILFGNQGYLARERLDVFARTGTAHIIAVSGLHIGLIILITEQFLKLIKVGRNKRVVLTVGFLVVYGFMVYFPVSILRAGFMYILYVAAYFLERRYDSLNALFFIGFILLIYRPMTLFSVSFQLSFVATLSILLWHPLLNRVLRKKTGFLGELLSVTLAAQIGTLPLMAYHFQQISLISLATNIMILPLLAPMLSIALVSIVLGLFSFELGSLCNEITNQLLNYMNWISLKCAIIPYGSVQIKDTKLFHILIYYTVLAMIYYSYKNPQREASKVYEL</sequence>
<feature type="transmembrane region" description="Helical" evidence="6">
    <location>
        <begin position="284"/>
        <end position="310"/>
    </location>
</feature>
<evidence type="ECO:0000256" key="3">
    <source>
        <dbReference type="ARBA" id="ARBA00022692"/>
    </source>
</evidence>
<evidence type="ECO:0000313" key="9">
    <source>
        <dbReference type="Proteomes" id="UP000000269"/>
    </source>
</evidence>
<evidence type="ECO:0000256" key="4">
    <source>
        <dbReference type="ARBA" id="ARBA00022989"/>
    </source>
</evidence>
<keyword evidence="2" id="KW-1003">Cell membrane</keyword>
<feature type="transmembrane region" description="Helical" evidence="6">
    <location>
        <begin position="374"/>
        <end position="396"/>
    </location>
</feature>
<dbReference type="KEGG" id="aoe:Clos_1223"/>
<dbReference type="AlphaFoldDB" id="A8MFA0"/>